<evidence type="ECO:0000313" key="2">
    <source>
        <dbReference type="Proteomes" id="UP001168167"/>
    </source>
</evidence>
<accession>A0ABT7QM64</accession>
<evidence type="ECO:0000313" key="1">
    <source>
        <dbReference type="EMBL" id="MDM5147791.1"/>
    </source>
</evidence>
<reference evidence="1" key="1">
    <citation type="submission" date="2022-08" db="EMBL/GenBank/DDBJ databases">
        <authorList>
            <person name="Dzunkova M."/>
            <person name="La Clair J."/>
            <person name="Tyml T."/>
            <person name="Doud D."/>
            <person name="Schulz F."/>
            <person name="Piquer S."/>
            <person name="Porcel Sanchis D."/>
            <person name="Osborn A."/>
            <person name="Robinson D."/>
            <person name="Louie K.B."/>
            <person name="Bowen B.P."/>
            <person name="Bowers R."/>
            <person name="Lee J."/>
            <person name="Arnau Llombart V."/>
            <person name="Diaz Villanueva W."/>
            <person name="Gosliner T."/>
            <person name="Northen T."/>
            <person name="Cheng J.-F."/>
            <person name="Burkart M.D."/>
            <person name="Woyke T."/>
        </authorList>
    </citation>
    <scope>NUCLEOTIDE SEQUENCE</scope>
    <source>
        <strain evidence="1">Df01</strain>
    </source>
</reference>
<proteinExistence type="predicted"/>
<sequence length="54" mass="5913">MSQTMLLMPAVTIFASLVIVDEALNFPTLLFAALIIATVAINKRTATRHTILKK</sequence>
<comment type="caution">
    <text evidence="1">The sequence shown here is derived from an EMBL/GenBank/DDBJ whole genome shotgun (WGS) entry which is preliminary data.</text>
</comment>
<protein>
    <recommendedName>
        <fullName evidence="3">EamA domain-containing protein</fullName>
    </recommendedName>
</protein>
<organism evidence="1 2">
    <name type="scientific">Candidatus Doriopsillibacter californiensis</name>
    <dbReference type="NCBI Taxonomy" id="2970740"/>
    <lineage>
        <taxon>Bacteria</taxon>
        <taxon>Pseudomonadati</taxon>
        <taxon>Pseudomonadota</taxon>
        <taxon>Gammaproteobacteria</taxon>
        <taxon>Candidatus Tethybacterales</taxon>
        <taxon>Candidatus Persebacteraceae</taxon>
        <taxon>Candidatus Doriopsillibacter</taxon>
    </lineage>
</organism>
<dbReference type="EMBL" id="JANQAO010000003">
    <property type="protein sequence ID" value="MDM5147791.1"/>
    <property type="molecule type" value="Genomic_DNA"/>
</dbReference>
<dbReference type="SUPFAM" id="SSF103481">
    <property type="entry name" value="Multidrug resistance efflux transporter EmrE"/>
    <property type="match status" value="1"/>
</dbReference>
<gene>
    <name evidence="1" type="ORF">NQX30_05345</name>
</gene>
<evidence type="ECO:0008006" key="3">
    <source>
        <dbReference type="Google" id="ProtNLM"/>
    </source>
</evidence>
<keyword evidence="2" id="KW-1185">Reference proteome</keyword>
<dbReference type="Proteomes" id="UP001168167">
    <property type="component" value="Unassembled WGS sequence"/>
</dbReference>
<name>A0ABT7QM64_9GAMM</name>
<reference evidence="1" key="2">
    <citation type="journal article" date="2023" name="Microbiome">
        <title>Synthase-selected sorting approach identifies a beta-lactone synthase in a nudibranch symbiotic bacterium.</title>
        <authorList>
            <person name="Dzunkova M."/>
            <person name="La Clair J.J."/>
            <person name="Tyml T."/>
            <person name="Doud D."/>
            <person name="Schulz F."/>
            <person name="Piquer-Esteban S."/>
            <person name="Porcel Sanchis D."/>
            <person name="Osborn A."/>
            <person name="Robinson D."/>
            <person name="Louie K.B."/>
            <person name="Bowen B.P."/>
            <person name="Bowers R.M."/>
            <person name="Lee J."/>
            <person name="Arnau V."/>
            <person name="Diaz-Villanueva W."/>
            <person name="Stepanauskas R."/>
            <person name="Gosliner T."/>
            <person name="Date S.V."/>
            <person name="Northen T.R."/>
            <person name="Cheng J.F."/>
            <person name="Burkart M.D."/>
            <person name="Woyke T."/>
        </authorList>
    </citation>
    <scope>NUCLEOTIDE SEQUENCE</scope>
    <source>
        <strain evidence="1">Df01</strain>
    </source>
</reference>
<dbReference type="InterPro" id="IPR037185">
    <property type="entry name" value="EmrE-like"/>
</dbReference>